<keyword evidence="4" id="KW-1185">Reference proteome</keyword>
<evidence type="ECO:0000259" key="2">
    <source>
        <dbReference type="SMART" id="SM01233"/>
    </source>
</evidence>
<feature type="compositionally biased region" description="Low complexity" evidence="1">
    <location>
        <begin position="30"/>
        <end position="57"/>
    </location>
</feature>
<dbReference type="EMBL" id="KE346360">
    <property type="protein sequence ID" value="KJE88955.1"/>
    <property type="molecule type" value="Genomic_DNA"/>
</dbReference>
<name>A0A0D2WH96_CAPO3</name>
<feature type="compositionally biased region" description="Basic and acidic residues" evidence="1">
    <location>
        <begin position="244"/>
        <end position="259"/>
    </location>
</feature>
<dbReference type="GO" id="GO:0005737">
    <property type="term" value="C:cytoplasm"/>
    <property type="evidence" value="ECO:0007669"/>
    <property type="project" value="TreeGrafter"/>
</dbReference>
<feature type="compositionally biased region" description="Basic and acidic residues" evidence="1">
    <location>
        <begin position="72"/>
        <end position="158"/>
    </location>
</feature>
<dbReference type="AlphaFoldDB" id="A0A0D2WH96"/>
<dbReference type="GO" id="GO:0003723">
    <property type="term" value="F:RNA binding"/>
    <property type="evidence" value="ECO:0007669"/>
    <property type="project" value="InterPro"/>
</dbReference>
<feature type="compositionally biased region" description="Basic and acidic residues" evidence="1">
    <location>
        <begin position="268"/>
        <end position="278"/>
    </location>
</feature>
<dbReference type="STRING" id="595528.A0A0D2WH96"/>
<feature type="compositionally biased region" description="Low complexity" evidence="1">
    <location>
        <begin position="159"/>
        <end position="190"/>
    </location>
</feature>
<proteinExistence type="predicted"/>
<dbReference type="PANTHER" id="PTHR12299:SF17">
    <property type="entry name" value="AT19571P-RELATED"/>
    <property type="match status" value="1"/>
</dbReference>
<organism evidence="3 4">
    <name type="scientific">Capsaspora owczarzaki (strain ATCC 30864)</name>
    <dbReference type="NCBI Taxonomy" id="595528"/>
    <lineage>
        <taxon>Eukaryota</taxon>
        <taxon>Filasterea</taxon>
        <taxon>Capsaspora</taxon>
    </lineage>
</organism>
<feature type="compositionally biased region" description="Basic and acidic residues" evidence="1">
    <location>
        <begin position="288"/>
        <end position="319"/>
    </location>
</feature>
<accession>A0A0D2WH96</accession>
<feature type="compositionally biased region" description="Polar residues" evidence="1">
    <location>
        <begin position="232"/>
        <end position="243"/>
    </location>
</feature>
<dbReference type="RefSeq" id="XP_004365393.2">
    <property type="nucleotide sequence ID" value="XM_004365336.2"/>
</dbReference>
<evidence type="ECO:0000313" key="4">
    <source>
        <dbReference type="Proteomes" id="UP000008743"/>
    </source>
</evidence>
<dbReference type="Pfam" id="PF04774">
    <property type="entry name" value="HABP4_PAI-RBP1"/>
    <property type="match status" value="1"/>
</dbReference>
<dbReference type="InterPro" id="IPR039764">
    <property type="entry name" value="HABP4/SERBP1-like"/>
</dbReference>
<sequence length="356" mass="38471">MAAVDGANRFAFLNEDDAATGDVTAPKPKPAVAAPRAAPVQQRAQAPAARSAPQGQRAPREQGQRPPRQFRAPREQGDFEQRPEGERQGGDRPRGERRNGAGRPHHEGGRPPKREFDRHSGSDKTGVKSEEKKGLKYNWGREDTRAPRRDFNRSRSENAENAEAAPAAAAAEGETPAAAEGAEAAPAAEAEAAKEPVEEGPKELTLEEYRKQQAASATKFALPKARVAGENVDNSQWKNTTTYARKDEDANHPFAHKEAAPAAAASTSEKKAPKKEHVLINLTFPEIQRPDRADRGDRPDRAPRGDRPDRAPRGDRPPRDGAAPRNAPRGNSSSSGSRQKAFDVNDQSAFPSLGGK</sequence>
<reference evidence="4" key="1">
    <citation type="submission" date="2011-02" db="EMBL/GenBank/DDBJ databases">
        <title>The Genome Sequence of Capsaspora owczarzaki ATCC 30864.</title>
        <authorList>
            <person name="Russ C."/>
            <person name="Cuomo C."/>
            <person name="Burger G."/>
            <person name="Gray M.W."/>
            <person name="Holland P.W.H."/>
            <person name="King N."/>
            <person name="Lang F.B.F."/>
            <person name="Roger A.J."/>
            <person name="Ruiz-Trillo I."/>
            <person name="Young S.K."/>
            <person name="Zeng Q."/>
            <person name="Gargeya S."/>
            <person name="Alvarado L."/>
            <person name="Berlin A."/>
            <person name="Chapman S.B."/>
            <person name="Chen Z."/>
            <person name="Freedman E."/>
            <person name="Gellesch M."/>
            <person name="Goldberg J."/>
            <person name="Griggs A."/>
            <person name="Gujja S."/>
            <person name="Heilman E."/>
            <person name="Heiman D."/>
            <person name="Howarth C."/>
            <person name="Mehta T."/>
            <person name="Neiman D."/>
            <person name="Pearson M."/>
            <person name="Roberts A."/>
            <person name="Saif S."/>
            <person name="Shea T."/>
            <person name="Shenoy N."/>
            <person name="Sisk P."/>
            <person name="Stolte C."/>
            <person name="Sykes S."/>
            <person name="White J."/>
            <person name="Yandava C."/>
            <person name="Haas B."/>
            <person name="Nusbaum C."/>
            <person name="Birren B."/>
        </authorList>
    </citation>
    <scope>NUCLEOTIDE SEQUENCE</scope>
    <source>
        <strain evidence="4">ATCC 30864</strain>
    </source>
</reference>
<feature type="region of interest" description="Disordered" evidence="1">
    <location>
        <begin position="1"/>
        <end position="356"/>
    </location>
</feature>
<dbReference type="InParanoid" id="A0A0D2WH96"/>
<feature type="compositionally biased region" description="Low complexity" evidence="1">
    <location>
        <begin position="320"/>
        <end position="330"/>
    </location>
</feature>
<dbReference type="SMART" id="SM01233">
    <property type="entry name" value="HABP4_PAI-RBP1"/>
    <property type="match status" value="1"/>
</dbReference>
<feature type="compositionally biased region" description="Basic and acidic residues" evidence="1">
    <location>
        <begin position="191"/>
        <end position="211"/>
    </location>
</feature>
<dbReference type="Proteomes" id="UP000008743">
    <property type="component" value="Unassembled WGS sequence"/>
</dbReference>
<evidence type="ECO:0000313" key="3">
    <source>
        <dbReference type="EMBL" id="KJE88955.1"/>
    </source>
</evidence>
<dbReference type="PANTHER" id="PTHR12299">
    <property type="entry name" value="HYALURONIC ACID-BINDING PROTEIN 4"/>
    <property type="match status" value="1"/>
</dbReference>
<gene>
    <name evidence="3" type="ORF">CAOG_000522</name>
</gene>
<protein>
    <recommendedName>
        <fullName evidence="2">Hyaluronan/mRNA-binding protein domain-containing protein</fullName>
    </recommendedName>
</protein>
<dbReference type="GO" id="GO:0005634">
    <property type="term" value="C:nucleus"/>
    <property type="evidence" value="ECO:0007669"/>
    <property type="project" value="TreeGrafter"/>
</dbReference>
<feature type="domain" description="Hyaluronan/mRNA-binding protein" evidence="2">
    <location>
        <begin position="112"/>
        <end position="231"/>
    </location>
</feature>
<dbReference type="OrthoDB" id="6022699at2759"/>
<dbReference type="PhylomeDB" id="A0A0D2WH96"/>
<dbReference type="InterPro" id="IPR006861">
    <property type="entry name" value="HABP4_PAIRBP1-bd"/>
</dbReference>
<evidence type="ECO:0000256" key="1">
    <source>
        <dbReference type="SAM" id="MobiDB-lite"/>
    </source>
</evidence>
<dbReference type="eggNOG" id="KOG2945">
    <property type="taxonomic scope" value="Eukaryota"/>
</dbReference>